<evidence type="ECO:0008006" key="4">
    <source>
        <dbReference type="Google" id="ProtNLM"/>
    </source>
</evidence>
<keyword evidence="3" id="KW-1185">Reference proteome</keyword>
<sequence length="481" mass="52596">MKRFIAHLALQEAKATSHTWLASLCLSFVSGLLILSSLSFIFFPSQARAKNTNAVSLSTLEKFSGLGEVSLIIYMIPAIAITVIVNKAVIARLRPRQAAIFLTGATPKQMGSVFRWQIVIVAIAGYIASLLVWAVCSPFVMSKTSLYFGGGRIQYHFGAMELLLSAVLILIQTFMSAWITTRKFAGTLPIEFLAQAQAEGKTTGPLRKIITVLSFALLFGAAWSAYKMVHDAVPLFASLTSRSGDMMADIWSTFTYVPALLTLPFIILLVAGGPIWNTWIIRLLHLASSFEHPASRWWMVATRQAERRLSTSSAAAMPLAIGFTLLFLLLMSNSTQKNVCTIYECPHKPDSIGQFLIVFLPTAVVVLVGILAIVVLTNQEQRHDTSADQLAGLIPSDSYKITFCETLVLEVIIVVLSLIPMGLTIGFTQILAASKGYDAGIVGINIPVVVTSYLASFVILSVLLWGQTRFSLQHPLYQTQE</sequence>
<feature type="transmembrane region" description="Helical" evidence="1">
    <location>
        <begin position="209"/>
        <end position="226"/>
    </location>
</feature>
<keyword evidence="1" id="KW-0812">Transmembrane</keyword>
<keyword evidence="1" id="KW-0472">Membrane</keyword>
<name>A0ABS0R0S6_9BIFI</name>
<organism evidence="2 3">
    <name type="scientific">Bifidobacterium choladohabitans</name>
    <dbReference type="NCBI Taxonomy" id="2750947"/>
    <lineage>
        <taxon>Bacteria</taxon>
        <taxon>Bacillati</taxon>
        <taxon>Actinomycetota</taxon>
        <taxon>Actinomycetes</taxon>
        <taxon>Bifidobacteriales</taxon>
        <taxon>Bifidobacteriaceae</taxon>
        <taxon>Bifidobacterium</taxon>
    </lineage>
</organism>
<feature type="transmembrane region" description="Helical" evidence="1">
    <location>
        <begin position="444"/>
        <end position="465"/>
    </location>
</feature>
<gene>
    <name evidence="2" type="ORF">H3U98_05485</name>
</gene>
<feature type="transmembrane region" description="Helical" evidence="1">
    <location>
        <begin position="153"/>
        <end position="174"/>
    </location>
</feature>
<feature type="transmembrane region" description="Helical" evidence="1">
    <location>
        <begin position="313"/>
        <end position="332"/>
    </location>
</feature>
<feature type="transmembrane region" description="Helical" evidence="1">
    <location>
        <begin position="407"/>
        <end position="432"/>
    </location>
</feature>
<reference evidence="2 3" key="1">
    <citation type="submission" date="2020-07" db="EMBL/GenBank/DDBJ databases">
        <title>Isolated bacteria genomes of Apis mellifera.</title>
        <authorList>
            <person name="Wu J."/>
            <person name="Zheng H."/>
        </authorList>
    </citation>
    <scope>NUCLEOTIDE SEQUENCE [LARGE SCALE GENOMIC DNA]</scope>
    <source>
        <strain evidence="2 3">W8116</strain>
    </source>
</reference>
<feature type="transmembrane region" description="Helical" evidence="1">
    <location>
        <begin position="118"/>
        <end position="141"/>
    </location>
</feature>
<keyword evidence="1" id="KW-1133">Transmembrane helix</keyword>
<evidence type="ECO:0000256" key="1">
    <source>
        <dbReference type="SAM" id="Phobius"/>
    </source>
</evidence>
<protein>
    <recommendedName>
        <fullName evidence="4">ABC transporter permease</fullName>
    </recommendedName>
</protein>
<dbReference type="Proteomes" id="UP000700855">
    <property type="component" value="Unassembled WGS sequence"/>
</dbReference>
<evidence type="ECO:0000313" key="2">
    <source>
        <dbReference type="EMBL" id="MBI0144231.1"/>
    </source>
</evidence>
<feature type="transmembrane region" description="Helical" evidence="1">
    <location>
        <begin position="256"/>
        <end position="276"/>
    </location>
</feature>
<feature type="transmembrane region" description="Helical" evidence="1">
    <location>
        <begin position="352"/>
        <end position="376"/>
    </location>
</feature>
<feature type="transmembrane region" description="Helical" evidence="1">
    <location>
        <begin position="63"/>
        <end position="86"/>
    </location>
</feature>
<feature type="transmembrane region" description="Helical" evidence="1">
    <location>
        <begin position="20"/>
        <end position="43"/>
    </location>
</feature>
<dbReference type="EMBL" id="JACFSA010000003">
    <property type="protein sequence ID" value="MBI0144231.1"/>
    <property type="molecule type" value="Genomic_DNA"/>
</dbReference>
<dbReference type="RefSeq" id="WP_198206121.1">
    <property type="nucleotide sequence ID" value="NZ_JACFSA010000003.1"/>
</dbReference>
<accession>A0ABS0R0S6</accession>
<evidence type="ECO:0000313" key="3">
    <source>
        <dbReference type="Proteomes" id="UP000700855"/>
    </source>
</evidence>
<proteinExistence type="predicted"/>
<comment type="caution">
    <text evidence="2">The sequence shown here is derived from an EMBL/GenBank/DDBJ whole genome shotgun (WGS) entry which is preliminary data.</text>
</comment>